<keyword evidence="1" id="KW-0614">Plasmid</keyword>
<organism evidence="1 2">
    <name type="scientific">Celeribacter baekdonensis</name>
    <dbReference type="NCBI Taxonomy" id="875171"/>
    <lineage>
        <taxon>Bacteria</taxon>
        <taxon>Pseudomonadati</taxon>
        <taxon>Pseudomonadota</taxon>
        <taxon>Alphaproteobacteria</taxon>
        <taxon>Rhodobacterales</taxon>
        <taxon>Roseobacteraceae</taxon>
        <taxon>Celeribacter</taxon>
    </lineage>
</organism>
<evidence type="ECO:0000313" key="2">
    <source>
        <dbReference type="Proteomes" id="UP000241447"/>
    </source>
</evidence>
<sequence>MLTQSTLSLQMFHLHHIRVFMENRFWNMRALRGFWAVCLSILLTVQISIAFQPDARADVILADSEVLLQLCGTPGTAKTLIFDTNTGTVRDVPTRDGTQSAECPYCVVGAAFFVADITAPCRTSQARSTDLPFSVASFVTATRRDFSRSTRAPPLFV</sequence>
<gene>
    <name evidence="1" type="ORF">DA792_01620</name>
</gene>
<dbReference type="InterPro" id="IPR021333">
    <property type="entry name" value="DUF2946"/>
</dbReference>
<dbReference type="Proteomes" id="UP000241447">
    <property type="component" value="Plasmid pCBLh4a"/>
</dbReference>
<evidence type="ECO:0008006" key="3">
    <source>
        <dbReference type="Google" id="ProtNLM"/>
    </source>
</evidence>
<dbReference type="AlphaFoldDB" id="A0A2R4LYG1"/>
<dbReference type="KEGG" id="cbak:DA792_01620"/>
<accession>A0A2R4LYG1</accession>
<name>A0A2R4LYG1_9RHOB</name>
<dbReference type="EMBL" id="CP028472">
    <property type="protein sequence ID" value="AVW89909.1"/>
    <property type="molecule type" value="Genomic_DNA"/>
</dbReference>
<dbReference type="Pfam" id="PF11162">
    <property type="entry name" value="DUF2946"/>
    <property type="match status" value="1"/>
</dbReference>
<geneLocation type="plasmid" evidence="2">
    <name>pcblh4a</name>
</geneLocation>
<reference evidence="1 2" key="1">
    <citation type="submission" date="2018-03" db="EMBL/GenBank/DDBJ databases">
        <title>The Complete Genome of Celeribacter baekdonensis strain LH4, a Thiosulfate-Oxidizing Alphaproteobacterium Isolated from Gulf of Mexico Continental Slope Sediments.</title>
        <authorList>
            <person name="Flood B.E."/>
            <person name="Bailey J.V."/>
            <person name="Leprich D."/>
        </authorList>
    </citation>
    <scope>NUCLEOTIDE SEQUENCE [LARGE SCALE GENOMIC DNA]</scope>
    <source>
        <strain evidence="1 2">LH4</strain>
        <plasmid evidence="2">Plasmid pcblh4a</plasmid>
    </source>
</reference>
<protein>
    <recommendedName>
        <fullName evidence="3">DUF2946 domain-containing protein</fullName>
    </recommendedName>
</protein>
<evidence type="ECO:0000313" key="1">
    <source>
        <dbReference type="EMBL" id="AVW89909.1"/>
    </source>
</evidence>
<proteinExistence type="predicted"/>